<comment type="caution">
    <text evidence="1">The sequence shown here is derived from an EMBL/GenBank/DDBJ whole genome shotgun (WGS) entry which is preliminary data.</text>
</comment>
<accession>A0ACB9K702</accession>
<keyword evidence="2" id="KW-1185">Reference proteome</keyword>
<evidence type="ECO:0000313" key="2">
    <source>
        <dbReference type="Proteomes" id="UP001056120"/>
    </source>
</evidence>
<evidence type="ECO:0000313" key="1">
    <source>
        <dbReference type="EMBL" id="KAI3828091.1"/>
    </source>
</evidence>
<organism evidence="1 2">
    <name type="scientific">Smallanthus sonchifolius</name>
    <dbReference type="NCBI Taxonomy" id="185202"/>
    <lineage>
        <taxon>Eukaryota</taxon>
        <taxon>Viridiplantae</taxon>
        <taxon>Streptophyta</taxon>
        <taxon>Embryophyta</taxon>
        <taxon>Tracheophyta</taxon>
        <taxon>Spermatophyta</taxon>
        <taxon>Magnoliopsida</taxon>
        <taxon>eudicotyledons</taxon>
        <taxon>Gunneridae</taxon>
        <taxon>Pentapetalae</taxon>
        <taxon>asterids</taxon>
        <taxon>campanulids</taxon>
        <taxon>Asterales</taxon>
        <taxon>Asteraceae</taxon>
        <taxon>Asteroideae</taxon>
        <taxon>Heliantheae alliance</taxon>
        <taxon>Millerieae</taxon>
        <taxon>Smallanthus</taxon>
    </lineage>
</organism>
<gene>
    <name evidence="1" type="ORF">L1987_02188</name>
</gene>
<reference evidence="1 2" key="2">
    <citation type="journal article" date="2022" name="Mol. Ecol. Resour.">
        <title>The genomes of chicory, endive, great burdock and yacon provide insights into Asteraceae paleo-polyploidization history and plant inulin production.</title>
        <authorList>
            <person name="Fan W."/>
            <person name="Wang S."/>
            <person name="Wang H."/>
            <person name="Wang A."/>
            <person name="Jiang F."/>
            <person name="Liu H."/>
            <person name="Zhao H."/>
            <person name="Xu D."/>
            <person name="Zhang Y."/>
        </authorList>
    </citation>
    <scope>NUCLEOTIDE SEQUENCE [LARGE SCALE GENOMIC DNA]</scope>
    <source>
        <strain evidence="2">cv. Yunnan</strain>
        <tissue evidence="1">Leaves</tissue>
    </source>
</reference>
<dbReference type="EMBL" id="CM042018">
    <property type="protein sequence ID" value="KAI3828091.1"/>
    <property type="molecule type" value="Genomic_DNA"/>
</dbReference>
<name>A0ACB9K702_9ASTR</name>
<reference evidence="2" key="1">
    <citation type="journal article" date="2022" name="Mol. Ecol. Resour.">
        <title>The genomes of chicory, endive, great burdock and yacon provide insights into Asteraceae palaeo-polyploidization history and plant inulin production.</title>
        <authorList>
            <person name="Fan W."/>
            <person name="Wang S."/>
            <person name="Wang H."/>
            <person name="Wang A."/>
            <person name="Jiang F."/>
            <person name="Liu H."/>
            <person name="Zhao H."/>
            <person name="Xu D."/>
            <person name="Zhang Y."/>
        </authorList>
    </citation>
    <scope>NUCLEOTIDE SEQUENCE [LARGE SCALE GENOMIC DNA]</scope>
    <source>
        <strain evidence="2">cv. Yunnan</strain>
    </source>
</reference>
<dbReference type="Proteomes" id="UP001056120">
    <property type="component" value="Linkage Group LG01"/>
</dbReference>
<sequence>MAHVLRKLEMALQFQVGHALDLEKDYLDVLRAEIPPLAYKSVEEVKVLLSKGILLNEGKRWLSLSESGELCEMVCAADCVITDRSDHNRLPLFFEYNSPLYKSRFAEPNFYKSHTGIFRTHVGAQFKREAFNPTKKCFRIECKIKTRILSPQETYACYLVYKLPEDHSEFEAPLKVRDKDFYKEDWEDTNYNNEHWEKTDYRFVFLVSPPQTPVIGQKIDRNAHNHMSNRHKLKGHPLLRNDGWMEVQVWEFQTGTSREQIVMRVDLVSSINVYLKGLIVQGVEFKPISS</sequence>
<protein>
    <submittedName>
        <fullName evidence="1">Uncharacterized protein</fullName>
    </submittedName>
</protein>
<proteinExistence type="predicted"/>